<accession>A0ABV1LYM4</accession>
<feature type="domain" description="Bacteriophage T5 Orf172 DNA-binding" evidence="1">
    <location>
        <begin position="19"/>
        <end position="98"/>
    </location>
</feature>
<gene>
    <name evidence="2" type="ORF">N0A02_33185</name>
</gene>
<reference evidence="2 3" key="1">
    <citation type="journal article" date="2024" name="Chem. Sci.">
        <title>Discovery of a lagriamide polyketide by integrated genome mining, isotopic labeling, and untargeted metabolomics.</title>
        <authorList>
            <person name="Fergusson C.H."/>
            <person name="Saulog J."/>
            <person name="Paulo B.S."/>
            <person name="Wilson D.M."/>
            <person name="Liu D.Y."/>
            <person name="Morehouse N.J."/>
            <person name="Waterworth S."/>
            <person name="Barkei J."/>
            <person name="Gray C.A."/>
            <person name="Kwan J.C."/>
            <person name="Eustaquio A.S."/>
            <person name="Linington R.G."/>
        </authorList>
    </citation>
    <scope>NUCLEOTIDE SEQUENCE [LARGE SCALE GENOMIC DNA]</scope>
    <source>
        <strain evidence="2 3">RL17-338-BIF-B</strain>
    </source>
</reference>
<dbReference type="Proteomes" id="UP001469089">
    <property type="component" value="Unassembled WGS sequence"/>
</dbReference>
<proteinExistence type="predicted"/>
<protein>
    <submittedName>
        <fullName evidence="2">GIY-YIG nuclease family protein</fullName>
    </submittedName>
</protein>
<dbReference type="EMBL" id="JAOALG010000003">
    <property type="protein sequence ID" value="MEQ5844317.1"/>
    <property type="molecule type" value="Genomic_DNA"/>
</dbReference>
<dbReference type="RefSeq" id="WP_349545916.1">
    <property type="nucleotide sequence ID" value="NZ_JAOALG010000003.1"/>
</dbReference>
<comment type="caution">
    <text evidence="2">The sequence shown here is derived from an EMBL/GenBank/DDBJ whole genome shotgun (WGS) entry which is preliminary data.</text>
</comment>
<keyword evidence="2" id="KW-0614">Plasmid</keyword>
<evidence type="ECO:0000313" key="2">
    <source>
        <dbReference type="EMBL" id="MEQ5844317.1"/>
    </source>
</evidence>
<keyword evidence="3" id="KW-1185">Reference proteome</keyword>
<organism evidence="2 3">
    <name type="scientific">Paraburkholderia acidicola</name>
    <dbReference type="NCBI Taxonomy" id="1912599"/>
    <lineage>
        <taxon>Bacteria</taxon>
        <taxon>Pseudomonadati</taxon>
        <taxon>Pseudomonadota</taxon>
        <taxon>Betaproteobacteria</taxon>
        <taxon>Burkholderiales</taxon>
        <taxon>Burkholderiaceae</taxon>
        <taxon>Paraburkholderia</taxon>
    </lineage>
</organism>
<dbReference type="InterPro" id="IPR018306">
    <property type="entry name" value="Phage_T5_Orf172_DNA-bd"/>
</dbReference>
<evidence type="ECO:0000259" key="1">
    <source>
        <dbReference type="SMART" id="SM00974"/>
    </source>
</evidence>
<name>A0ABV1LYM4_9BURK</name>
<evidence type="ECO:0000313" key="3">
    <source>
        <dbReference type="Proteomes" id="UP001469089"/>
    </source>
</evidence>
<sequence length="349" mass="39127">MENCSEAEKGYVYILGVKDIDLPVCKIGRTARDPVVRCAEINQSSTGDFLWEVTHHIAVNDCQKFESLVHTKLLPLRQKKREFFNIHPDDAIVAVQSILASAPDLRIVIIAESQKEDSVVSSRTIRPRKQSARPSRDTIYAHLLDGFTELLKVKGRPFGQLNKPAFGVSDGREGVQWNLKIYPNVGTARVGVNLEGMEYRDWPIASLIRSELGVPELLRLVPQLRGPENITLRFARDAWQATSRPDIVEQLLGGREFRLPELTEEIWHTILSEAIGCLNEGRSYRGRGRQAVTLLRKTGPDAESRMMPVTPHLTIWRPVDSSRDSTEDLLAAIESLAPVHDWALKASGA</sequence>
<dbReference type="Pfam" id="PF10544">
    <property type="entry name" value="T5orf172"/>
    <property type="match status" value="1"/>
</dbReference>
<dbReference type="SMART" id="SM00974">
    <property type="entry name" value="T5orf172"/>
    <property type="match status" value="1"/>
</dbReference>
<geneLocation type="plasmid" evidence="2">
    <name>pl1</name>
</geneLocation>